<organism>
    <name type="scientific">Pyricularia oryzae (strain P131)</name>
    <name type="common">Rice blast fungus</name>
    <name type="synonym">Magnaporthe oryzae</name>
    <dbReference type="NCBI Taxonomy" id="1143193"/>
    <lineage>
        <taxon>Eukaryota</taxon>
        <taxon>Fungi</taxon>
        <taxon>Dikarya</taxon>
        <taxon>Ascomycota</taxon>
        <taxon>Pezizomycotina</taxon>
        <taxon>Sordariomycetes</taxon>
        <taxon>Sordariomycetidae</taxon>
        <taxon>Magnaporthales</taxon>
        <taxon>Pyriculariaceae</taxon>
        <taxon>Pyricularia</taxon>
    </lineage>
</organism>
<reference evidence="2" key="1">
    <citation type="journal article" date="2012" name="PLoS Genet.">
        <title>Comparative analysis of the genomes of two field isolates of the rice blast fungus Magnaporthe oryzae.</title>
        <authorList>
            <person name="Xue M."/>
            <person name="Yang J."/>
            <person name="Li Z."/>
            <person name="Hu S."/>
            <person name="Yao N."/>
            <person name="Dean R.A."/>
            <person name="Zhao W."/>
            <person name="Shen M."/>
            <person name="Zhang H."/>
            <person name="Li C."/>
            <person name="Liu L."/>
            <person name="Cao L."/>
            <person name="Xu X."/>
            <person name="Xing Y."/>
            <person name="Hsiang T."/>
            <person name="Zhang Z."/>
            <person name="Xu J.R."/>
            <person name="Peng Y.L."/>
        </authorList>
    </citation>
    <scope>NUCLEOTIDE SEQUENCE [LARGE SCALE GENOMIC DNA]</scope>
    <source>
        <strain evidence="2">P131</strain>
    </source>
</reference>
<feature type="region of interest" description="Disordered" evidence="1">
    <location>
        <begin position="1"/>
        <end position="58"/>
    </location>
</feature>
<name>L7JSK2_PYRO1</name>
<feature type="compositionally biased region" description="Low complexity" evidence="1">
    <location>
        <begin position="36"/>
        <end position="49"/>
    </location>
</feature>
<dbReference type="EMBL" id="JH794860">
    <property type="protein sequence ID" value="ELQ70505.1"/>
    <property type="molecule type" value="Genomic_DNA"/>
</dbReference>
<protein>
    <submittedName>
        <fullName evidence="2">Uncharacterized protein</fullName>
    </submittedName>
</protein>
<evidence type="ECO:0000256" key="1">
    <source>
        <dbReference type="SAM" id="MobiDB-lite"/>
    </source>
</evidence>
<gene>
    <name evidence="2" type="ORF">OOW_P131scaffold00018g4</name>
</gene>
<proteinExistence type="predicted"/>
<dbReference type="AlphaFoldDB" id="L7JSK2"/>
<accession>L7JSK2</accession>
<sequence length="58" mass="6090">MEGFKDLGPPRIKATARSDEAPSCPRGGFCGEPSRRASSSRRATTARTSKASPDLPLG</sequence>
<evidence type="ECO:0000313" key="2">
    <source>
        <dbReference type="EMBL" id="ELQ70505.1"/>
    </source>
</evidence>